<evidence type="ECO:0000259" key="2">
    <source>
        <dbReference type="PROSITE" id="PS50041"/>
    </source>
</evidence>
<comment type="caution">
    <text evidence="3">The sequence shown here is derived from an EMBL/GenBank/DDBJ whole genome shotgun (WGS) entry which is preliminary data.</text>
</comment>
<organism evidence="3 4">
    <name type="scientific">Meganyctiphanes norvegica</name>
    <name type="common">Northern krill</name>
    <name type="synonym">Thysanopoda norvegica</name>
    <dbReference type="NCBI Taxonomy" id="48144"/>
    <lineage>
        <taxon>Eukaryota</taxon>
        <taxon>Metazoa</taxon>
        <taxon>Ecdysozoa</taxon>
        <taxon>Arthropoda</taxon>
        <taxon>Crustacea</taxon>
        <taxon>Multicrustacea</taxon>
        <taxon>Malacostraca</taxon>
        <taxon>Eumalacostraca</taxon>
        <taxon>Eucarida</taxon>
        <taxon>Euphausiacea</taxon>
        <taxon>Euphausiidae</taxon>
        <taxon>Meganyctiphanes</taxon>
    </lineage>
</organism>
<evidence type="ECO:0000256" key="1">
    <source>
        <dbReference type="SAM" id="SignalP"/>
    </source>
</evidence>
<dbReference type="PANTHER" id="PTHR22801:SF63">
    <property type="entry name" value="C-TYPE LECTIN DOMAIN-CONTAINING PROTEIN"/>
    <property type="match status" value="1"/>
</dbReference>
<feature type="signal peptide" evidence="1">
    <location>
        <begin position="1"/>
        <end position="25"/>
    </location>
</feature>
<dbReference type="SUPFAM" id="SSF56436">
    <property type="entry name" value="C-type lectin-like"/>
    <property type="match status" value="1"/>
</dbReference>
<reference evidence="3 4" key="1">
    <citation type="submission" date="2024-05" db="EMBL/GenBank/DDBJ databases">
        <authorList>
            <person name="Wallberg A."/>
        </authorList>
    </citation>
    <scope>NUCLEOTIDE SEQUENCE [LARGE SCALE GENOMIC DNA]</scope>
</reference>
<dbReference type="EMBL" id="CAXKWB010006006">
    <property type="protein sequence ID" value="CAL4080952.1"/>
    <property type="molecule type" value="Genomic_DNA"/>
</dbReference>
<dbReference type="PROSITE" id="PS50041">
    <property type="entry name" value="C_TYPE_LECTIN_2"/>
    <property type="match status" value="1"/>
</dbReference>
<protein>
    <recommendedName>
        <fullName evidence="2">C-type lectin domain-containing protein</fullName>
    </recommendedName>
</protein>
<keyword evidence="1" id="KW-0732">Signal</keyword>
<dbReference type="SMART" id="SM00034">
    <property type="entry name" value="CLECT"/>
    <property type="match status" value="1"/>
</dbReference>
<dbReference type="Pfam" id="PF00059">
    <property type="entry name" value="Lectin_C"/>
    <property type="match status" value="1"/>
</dbReference>
<dbReference type="PANTHER" id="PTHR22801">
    <property type="entry name" value="LITHOSTATHINE"/>
    <property type="match status" value="1"/>
</dbReference>
<dbReference type="AlphaFoldDB" id="A0AAV2QF63"/>
<dbReference type="InterPro" id="IPR016186">
    <property type="entry name" value="C-type_lectin-like/link_sf"/>
</dbReference>
<dbReference type="InterPro" id="IPR050801">
    <property type="entry name" value="Ca-Dep_Lectins_ImmuneDev"/>
</dbReference>
<sequence length="237" mass="26977">MPRFLSVTLFLWVFLLRWFQNAVKCEDIFQPDDDVNSTEQILLRQETQLGSVVDLLTQIRDLFNSNTINNTLITYPNVTENPPQELQCKTKFSPVNGVCLHVDFTIREEGLQQAGLSWTAASRYCTGLGADLAAFADANAYVDALNFIHRTNDGKDITMDIWIGGSDEANEGTWLWKNGNHMPRGTPFWGTQRHDNVFHQEPSGGGRQNCAMLWYKNKYFIHDSECEDKAAPLCQHE</sequence>
<dbReference type="Proteomes" id="UP001497623">
    <property type="component" value="Unassembled WGS sequence"/>
</dbReference>
<evidence type="ECO:0000313" key="4">
    <source>
        <dbReference type="Proteomes" id="UP001497623"/>
    </source>
</evidence>
<proteinExistence type="predicted"/>
<keyword evidence="4" id="KW-1185">Reference proteome</keyword>
<name>A0AAV2QF63_MEGNR</name>
<dbReference type="InterPro" id="IPR001304">
    <property type="entry name" value="C-type_lectin-like"/>
</dbReference>
<accession>A0AAV2QF63</accession>
<feature type="chain" id="PRO_5043629256" description="C-type lectin domain-containing protein" evidence="1">
    <location>
        <begin position="26"/>
        <end position="237"/>
    </location>
</feature>
<feature type="domain" description="C-type lectin" evidence="2">
    <location>
        <begin position="117"/>
        <end position="235"/>
    </location>
</feature>
<dbReference type="CDD" id="cd00037">
    <property type="entry name" value="CLECT"/>
    <property type="match status" value="1"/>
</dbReference>
<dbReference type="Gene3D" id="3.10.100.10">
    <property type="entry name" value="Mannose-Binding Protein A, subunit A"/>
    <property type="match status" value="1"/>
</dbReference>
<evidence type="ECO:0000313" key="3">
    <source>
        <dbReference type="EMBL" id="CAL4080952.1"/>
    </source>
</evidence>
<gene>
    <name evidence="3" type="ORF">MNOR_LOCUS11431</name>
</gene>
<dbReference type="InterPro" id="IPR016187">
    <property type="entry name" value="CTDL_fold"/>
</dbReference>